<evidence type="ECO:0000256" key="4">
    <source>
        <dbReference type="PIRSR" id="PIRSR005739-1"/>
    </source>
</evidence>
<keyword evidence="1" id="KW-0489">Methyltransferase</keyword>
<gene>
    <name evidence="8" type="primary">LOC104600131</name>
</gene>
<dbReference type="FunFam" id="1.10.10.10:FF:000357">
    <property type="entry name" value="Caffeic acid 3-O-methyltransferase"/>
    <property type="match status" value="1"/>
</dbReference>
<dbReference type="GeneID" id="104600131"/>
<dbReference type="eggNOG" id="KOG3178">
    <property type="taxonomic scope" value="Eukaryota"/>
</dbReference>
<dbReference type="InterPro" id="IPR001077">
    <property type="entry name" value="COMT_C"/>
</dbReference>
<evidence type="ECO:0000256" key="1">
    <source>
        <dbReference type="ARBA" id="ARBA00022603"/>
    </source>
</evidence>
<dbReference type="PANTHER" id="PTHR11746">
    <property type="entry name" value="O-METHYLTRANSFERASE"/>
    <property type="match status" value="1"/>
</dbReference>
<reference evidence="8" key="1">
    <citation type="submission" date="2025-08" db="UniProtKB">
        <authorList>
            <consortium name="RefSeq"/>
        </authorList>
    </citation>
    <scope>IDENTIFICATION</scope>
</reference>
<proteinExistence type="predicted"/>
<feature type="domain" description="O-methyltransferase C-terminal" evidence="5">
    <location>
        <begin position="130"/>
        <end position="336"/>
    </location>
</feature>
<evidence type="ECO:0000313" key="7">
    <source>
        <dbReference type="Proteomes" id="UP000189703"/>
    </source>
</evidence>
<keyword evidence="3" id="KW-0949">S-adenosyl-L-methionine</keyword>
<dbReference type="GO" id="GO:0008171">
    <property type="term" value="F:O-methyltransferase activity"/>
    <property type="evidence" value="ECO:0000318"/>
    <property type="project" value="GO_Central"/>
</dbReference>
<dbReference type="Pfam" id="PF08100">
    <property type="entry name" value="Dimerisation"/>
    <property type="match status" value="1"/>
</dbReference>
<dbReference type="PROSITE" id="PS51683">
    <property type="entry name" value="SAM_OMT_II"/>
    <property type="match status" value="1"/>
</dbReference>
<dbReference type="SUPFAM" id="SSF46785">
    <property type="entry name" value="Winged helix' DNA-binding domain"/>
    <property type="match status" value="1"/>
</dbReference>
<keyword evidence="7" id="KW-1185">Reference proteome</keyword>
<dbReference type="KEGG" id="nnu:104600131"/>
<name>A0A1U8A4G6_NELNU</name>
<evidence type="ECO:0000259" key="6">
    <source>
        <dbReference type="Pfam" id="PF08100"/>
    </source>
</evidence>
<organism evidence="7 8">
    <name type="scientific">Nelumbo nucifera</name>
    <name type="common">Sacred lotus</name>
    <dbReference type="NCBI Taxonomy" id="4432"/>
    <lineage>
        <taxon>Eukaryota</taxon>
        <taxon>Viridiplantae</taxon>
        <taxon>Streptophyta</taxon>
        <taxon>Embryophyta</taxon>
        <taxon>Tracheophyta</taxon>
        <taxon>Spermatophyta</taxon>
        <taxon>Magnoliopsida</taxon>
        <taxon>Proteales</taxon>
        <taxon>Nelumbonaceae</taxon>
        <taxon>Nelumbo</taxon>
    </lineage>
</organism>
<dbReference type="GO" id="GO:0008757">
    <property type="term" value="F:S-adenosylmethionine-dependent methyltransferase activity"/>
    <property type="evidence" value="ECO:0000318"/>
    <property type="project" value="GO_Central"/>
</dbReference>
<dbReference type="Pfam" id="PF00891">
    <property type="entry name" value="Methyltransf_2"/>
    <property type="match status" value="1"/>
</dbReference>
<dbReference type="InterPro" id="IPR012967">
    <property type="entry name" value="COMT_dimerisation"/>
</dbReference>
<dbReference type="InterPro" id="IPR036390">
    <property type="entry name" value="WH_DNA-bd_sf"/>
</dbReference>
<evidence type="ECO:0000259" key="5">
    <source>
        <dbReference type="Pfam" id="PF00891"/>
    </source>
</evidence>
<accession>A0A1U8A4G6</accession>
<sequence>MDAEDRASRLSGLRLAGLICVPMALRAAIKLKVFDIMAQAGPDARLSASEMVHRMAATNPNAATALDRILRILAANSILSFSLRPRDDGSEPEKVYGLTSESRWLVPGDDGASVAPEMLLTLDKAVVESFYCLQDAVVEEGCIPFEKAHGTDVFEYGAKEPEFNKAYPDAMNNGSAIALAEVFKVYKGFDGVTEMVDVGGGTGVSIGFIVSRYPNFRGVNFDLPHIISHPPPLQGVEHVGGNMFEEIPNEETIFMKWILHNWDDGRCVTLLKKCWRALPHGGKVIIVEFVIPPVLGTDAVSRYTLSADLFMMACNPGGKERTVTEFYGLAMAAGFAEMKNCPIGHGLHVIEFHK</sequence>
<dbReference type="InterPro" id="IPR029063">
    <property type="entry name" value="SAM-dependent_MTases_sf"/>
</dbReference>
<keyword evidence="2" id="KW-0808">Transferase</keyword>
<dbReference type="InterPro" id="IPR016461">
    <property type="entry name" value="COMT-like"/>
</dbReference>
<dbReference type="STRING" id="4432.A0A1U8A4G6"/>
<dbReference type="Gene3D" id="1.10.10.10">
    <property type="entry name" value="Winged helix-like DNA-binding domain superfamily/Winged helix DNA-binding domain"/>
    <property type="match status" value="1"/>
</dbReference>
<protein>
    <submittedName>
        <fullName evidence="8">LOW QUALITY PROTEIN: (S)-scoulerine 9-O-methyltransferase-like</fullName>
    </submittedName>
</protein>
<dbReference type="Gene3D" id="3.40.50.150">
    <property type="entry name" value="Vaccinia Virus protein VP39"/>
    <property type="match status" value="1"/>
</dbReference>
<feature type="active site" description="Proton acceptor" evidence="4">
    <location>
        <position position="260"/>
    </location>
</feature>
<dbReference type="PIRSF" id="PIRSF005739">
    <property type="entry name" value="O-mtase"/>
    <property type="match status" value="1"/>
</dbReference>
<dbReference type="AlphaFoldDB" id="A0A1U8A4G6"/>
<dbReference type="RefSeq" id="XP_010261275.1">
    <property type="nucleotide sequence ID" value="XM_010262973.2"/>
</dbReference>
<feature type="domain" description="O-methyltransferase dimerisation" evidence="6">
    <location>
        <begin position="14"/>
        <end position="106"/>
    </location>
</feature>
<dbReference type="Proteomes" id="UP000189703">
    <property type="component" value="Unplaced"/>
</dbReference>
<evidence type="ECO:0000256" key="2">
    <source>
        <dbReference type="ARBA" id="ARBA00022679"/>
    </source>
</evidence>
<evidence type="ECO:0000256" key="3">
    <source>
        <dbReference type="ARBA" id="ARBA00022691"/>
    </source>
</evidence>
<dbReference type="SUPFAM" id="SSF53335">
    <property type="entry name" value="S-adenosyl-L-methionine-dependent methyltransferases"/>
    <property type="match status" value="1"/>
</dbReference>
<dbReference type="GO" id="GO:0032259">
    <property type="term" value="P:methylation"/>
    <property type="evidence" value="ECO:0000318"/>
    <property type="project" value="GO_Central"/>
</dbReference>
<dbReference type="OMA" id="FEYACKE"/>
<dbReference type="InParanoid" id="A0A1U8A4G6"/>
<dbReference type="GO" id="GO:0046983">
    <property type="term" value="F:protein dimerization activity"/>
    <property type="evidence" value="ECO:0007669"/>
    <property type="project" value="InterPro"/>
</dbReference>
<evidence type="ECO:0000313" key="8">
    <source>
        <dbReference type="RefSeq" id="XP_010261275.1"/>
    </source>
</evidence>
<dbReference type="OrthoDB" id="1606438at2759"/>
<dbReference type="InterPro" id="IPR036388">
    <property type="entry name" value="WH-like_DNA-bd_sf"/>
</dbReference>